<dbReference type="EMBL" id="JAAALK010000287">
    <property type="protein sequence ID" value="KAG8058164.1"/>
    <property type="molecule type" value="Genomic_DNA"/>
</dbReference>
<dbReference type="AlphaFoldDB" id="A0A8J5SN26"/>
<protein>
    <submittedName>
        <fullName evidence="1">Uncharacterized protein</fullName>
    </submittedName>
</protein>
<reference evidence="1" key="1">
    <citation type="journal article" date="2021" name="bioRxiv">
        <title>Whole Genome Assembly and Annotation of Northern Wild Rice, Zizania palustris L., Supports a Whole Genome Duplication in the Zizania Genus.</title>
        <authorList>
            <person name="Haas M."/>
            <person name="Kono T."/>
            <person name="Macchietto M."/>
            <person name="Millas R."/>
            <person name="McGilp L."/>
            <person name="Shao M."/>
            <person name="Duquette J."/>
            <person name="Hirsch C.N."/>
            <person name="Kimball J."/>
        </authorList>
    </citation>
    <scope>NUCLEOTIDE SEQUENCE</scope>
    <source>
        <tissue evidence="1">Fresh leaf tissue</tissue>
    </source>
</reference>
<proteinExistence type="predicted"/>
<evidence type="ECO:0000313" key="2">
    <source>
        <dbReference type="Proteomes" id="UP000729402"/>
    </source>
</evidence>
<sequence length="66" mass="7073">MSSGRERRWEFPATLRALARDAGQQLAAPRAAAAREPATAGRRADGGKAAKILVLFGKLSPTHLEF</sequence>
<comment type="caution">
    <text evidence="1">The sequence shown here is derived from an EMBL/GenBank/DDBJ whole genome shotgun (WGS) entry which is preliminary data.</text>
</comment>
<keyword evidence="2" id="KW-1185">Reference proteome</keyword>
<evidence type="ECO:0000313" key="1">
    <source>
        <dbReference type="EMBL" id="KAG8058164.1"/>
    </source>
</evidence>
<dbReference type="Proteomes" id="UP000729402">
    <property type="component" value="Unassembled WGS sequence"/>
</dbReference>
<reference evidence="1" key="2">
    <citation type="submission" date="2021-02" db="EMBL/GenBank/DDBJ databases">
        <authorList>
            <person name="Kimball J.A."/>
            <person name="Haas M.W."/>
            <person name="Macchietto M."/>
            <person name="Kono T."/>
            <person name="Duquette J."/>
            <person name="Shao M."/>
        </authorList>
    </citation>
    <scope>NUCLEOTIDE SEQUENCE</scope>
    <source>
        <tissue evidence="1">Fresh leaf tissue</tissue>
    </source>
</reference>
<organism evidence="1 2">
    <name type="scientific">Zizania palustris</name>
    <name type="common">Northern wild rice</name>
    <dbReference type="NCBI Taxonomy" id="103762"/>
    <lineage>
        <taxon>Eukaryota</taxon>
        <taxon>Viridiplantae</taxon>
        <taxon>Streptophyta</taxon>
        <taxon>Embryophyta</taxon>
        <taxon>Tracheophyta</taxon>
        <taxon>Spermatophyta</taxon>
        <taxon>Magnoliopsida</taxon>
        <taxon>Liliopsida</taxon>
        <taxon>Poales</taxon>
        <taxon>Poaceae</taxon>
        <taxon>BOP clade</taxon>
        <taxon>Oryzoideae</taxon>
        <taxon>Oryzeae</taxon>
        <taxon>Zizaniinae</taxon>
        <taxon>Zizania</taxon>
    </lineage>
</organism>
<accession>A0A8J5SN26</accession>
<gene>
    <name evidence="1" type="ORF">GUJ93_ZPchr0002g25837</name>
</gene>
<name>A0A8J5SN26_ZIZPA</name>